<feature type="signal peptide" evidence="1">
    <location>
        <begin position="1"/>
        <end position="21"/>
    </location>
</feature>
<proteinExistence type="predicted"/>
<reference evidence="2" key="1">
    <citation type="submission" date="2022-03" db="EMBL/GenBank/DDBJ databases">
        <title>Genome Identification and Characterization of new species Bdellovibrio reynosense LBG001 sp. nov. from a Mexico soil sample.</title>
        <authorList>
            <person name="Camilli A."/>
            <person name="Ajao Y."/>
            <person name="Guo X."/>
        </authorList>
    </citation>
    <scope>NUCLEOTIDE SEQUENCE</scope>
    <source>
        <strain evidence="2">LBG001</strain>
    </source>
</reference>
<organism evidence="2 3">
    <name type="scientific">Bdellovibrio reynosensis</name>
    <dbReference type="NCBI Taxonomy" id="2835041"/>
    <lineage>
        <taxon>Bacteria</taxon>
        <taxon>Pseudomonadati</taxon>
        <taxon>Bdellovibrionota</taxon>
        <taxon>Bdellovibrionia</taxon>
        <taxon>Bdellovibrionales</taxon>
        <taxon>Pseudobdellovibrionaceae</taxon>
        <taxon>Bdellovibrio</taxon>
    </lineage>
</organism>
<dbReference type="RefSeq" id="WP_243538003.1">
    <property type="nucleotide sequence ID" value="NZ_CP093442.1"/>
</dbReference>
<evidence type="ECO:0000313" key="2">
    <source>
        <dbReference type="EMBL" id="UOF01560.1"/>
    </source>
</evidence>
<sequence length="435" mass="48022">MLSKIFVSFLASLTLVSAAKAYIGGDEKGNGGVVIRCSRPTLKYEVLDLFEGRAVHGIDLEFEDAPTYFMMVDKLIDRIARVNPSRAGLYRGYLLGWVGEARMIPGVDFTELPDKGWGTIPNGCELRQAVVQFKKANLNGFKYFVNADIWESLDEKNKAALVMHEFIYREGLKEENDFTSSVGVRYFNAVVHSAAIKNLSLAKYFDVLRNVGFQAADAHGYGILLHSGRHNGPSVMGTSYAVLFHDENNIASAVLSVKSNSLMVAHNTRQAITCGQSASGVVNEINFYLNNTPRDIKLNCNIRFSLQSESGISAGSMLGSHFTYHQEDGSLNTVRSYSLVDQRVSAAFNFGNDRTFSINRGIDNNGKYVAGFFPSGAIRFLCMGRHFTDLSTSWITTDDNSKVTLNDGRFGYSPLVHFSEDGSKATTSKVDCNTW</sequence>
<name>A0ABY4C9F2_9BACT</name>
<evidence type="ECO:0000256" key="1">
    <source>
        <dbReference type="SAM" id="SignalP"/>
    </source>
</evidence>
<keyword evidence="3" id="KW-1185">Reference proteome</keyword>
<feature type="chain" id="PRO_5046800154" evidence="1">
    <location>
        <begin position="22"/>
        <end position="435"/>
    </location>
</feature>
<protein>
    <submittedName>
        <fullName evidence="2">Uncharacterized protein</fullName>
    </submittedName>
</protein>
<accession>A0ABY4C9F2</accession>
<evidence type="ECO:0000313" key="3">
    <source>
        <dbReference type="Proteomes" id="UP000830116"/>
    </source>
</evidence>
<gene>
    <name evidence="2" type="ORF">MNR06_01155</name>
</gene>
<dbReference type="EMBL" id="CP093442">
    <property type="protein sequence ID" value="UOF01560.1"/>
    <property type="molecule type" value="Genomic_DNA"/>
</dbReference>
<dbReference type="Proteomes" id="UP000830116">
    <property type="component" value="Chromosome"/>
</dbReference>
<keyword evidence="1" id="KW-0732">Signal</keyword>